<comment type="caution">
    <text evidence="2">The sequence shown here is derived from an EMBL/GenBank/DDBJ whole genome shotgun (WGS) entry which is preliminary data.</text>
</comment>
<feature type="signal peptide" evidence="1">
    <location>
        <begin position="1"/>
        <end position="18"/>
    </location>
</feature>
<dbReference type="Proteomes" id="UP000614601">
    <property type="component" value="Unassembled WGS sequence"/>
</dbReference>
<feature type="chain" id="PRO_5035681853" evidence="1">
    <location>
        <begin position="19"/>
        <end position="70"/>
    </location>
</feature>
<dbReference type="AlphaFoldDB" id="A0A811L2V6"/>
<evidence type="ECO:0000313" key="3">
    <source>
        <dbReference type="Proteomes" id="UP000614601"/>
    </source>
</evidence>
<keyword evidence="3" id="KW-1185">Reference proteome</keyword>
<evidence type="ECO:0000256" key="1">
    <source>
        <dbReference type="SAM" id="SignalP"/>
    </source>
</evidence>
<gene>
    <name evidence="2" type="ORF">BOKJ2_LOCUS9667</name>
</gene>
<organism evidence="2 3">
    <name type="scientific">Bursaphelenchus okinawaensis</name>
    <dbReference type="NCBI Taxonomy" id="465554"/>
    <lineage>
        <taxon>Eukaryota</taxon>
        <taxon>Metazoa</taxon>
        <taxon>Ecdysozoa</taxon>
        <taxon>Nematoda</taxon>
        <taxon>Chromadorea</taxon>
        <taxon>Rhabditida</taxon>
        <taxon>Tylenchina</taxon>
        <taxon>Tylenchomorpha</taxon>
        <taxon>Aphelenchoidea</taxon>
        <taxon>Aphelenchoididae</taxon>
        <taxon>Bursaphelenchus</taxon>
    </lineage>
</organism>
<protein>
    <submittedName>
        <fullName evidence="2">Uncharacterized protein</fullName>
    </submittedName>
</protein>
<accession>A0A811L2V6</accession>
<dbReference type="EMBL" id="CAJFCW020000004">
    <property type="protein sequence ID" value="CAG9115609.1"/>
    <property type="molecule type" value="Genomic_DNA"/>
</dbReference>
<name>A0A811L2V6_9BILA</name>
<evidence type="ECO:0000313" key="2">
    <source>
        <dbReference type="EMBL" id="CAD5221882.1"/>
    </source>
</evidence>
<keyword evidence="1" id="KW-0732">Signal</keyword>
<reference evidence="2" key="1">
    <citation type="submission" date="2020-09" db="EMBL/GenBank/DDBJ databases">
        <authorList>
            <person name="Kikuchi T."/>
        </authorList>
    </citation>
    <scope>NUCLEOTIDE SEQUENCE</scope>
    <source>
        <strain evidence="2">SH1</strain>
    </source>
</reference>
<dbReference type="EMBL" id="CAJFDH010000004">
    <property type="protein sequence ID" value="CAD5221882.1"/>
    <property type="molecule type" value="Genomic_DNA"/>
</dbReference>
<proteinExistence type="predicted"/>
<dbReference type="Proteomes" id="UP000783686">
    <property type="component" value="Unassembled WGS sequence"/>
</dbReference>
<sequence length="70" mass="7881">MNFLFVILVAITFILSQGAQTNDRVRRQWGYPPPYYGPPPPYGGPYGGGGRFRPYGERVTITKTITKTFP</sequence>